<dbReference type="PANTHER" id="PTHR11067">
    <property type="entry name" value="INOSINE TRIPHOSPHATE PYROPHOSPHATASE/HAM1 PROTEIN"/>
    <property type="match status" value="1"/>
</dbReference>
<dbReference type="EMBL" id="JAWJAV010000001">
    <property type="protein sequence ID" value="MDV2620396.1"/>
    <property type="molecule type" value="Genomic_DNA"/>
</dbReference>
<reference evidence="3" key="1">
    <citation type="journal article" date="2023" name="PeerJ">
        <title>Selection and evaluation of lactic acid bacteria from chicken feces in Thailand as potential probiotics.</title>
        <authorList>
            <person name="Khurajog B."/>
            <person name="Disastra Y."/>
            <person name="Lawwyne L.D."/>
            <person name="Sirichokchatchawan W."/>
            <person name="Niyomtham W."/>
            <person name="Yindee J."/>
            <person name="Hampson D.J."/>
            <person name="Prapasarakul N."/>
        </authorList>
    </citation>
    <scope>NUCLEOTIDE SEQUENCE</scope>
    <source>
        <strain evidence="3">BF9</strain>
    </source>
</reference>
<evidence type="ECO:0000256" key="2">
    <source>
        <dbReference type="ARBA" id="ARBA00022801"/>
    </source>
</evidence>
<dbReference type="InterPro" id="IPR002637">
    <property type="entry name" value="RdgB/HAM1"/>
</dbReference>
<dbReference type="GeneID" id="57365892"/>
<dbReference type="GO" id="GO:0005829">
    <property type="term" value="C:cytosol"/>
    <property type="evidence" value="ECO:0007669"/>
    <property type="project" value="TreeGrafter"/>
</dbReference>
<evidence type="ECO:0000313" key="3">
    <source>
        <dbReference type="EMBL" id="MDV2620396.1"/>
    </source>
</evidence>
<organism evidence="3 4">
    <name type="scientific">Pediococcus acidilactici</name>
    <dbReference type="NCBI Taxonomy" id="1254"/>
    <lineage>
        <taxon>Bacteria</taxon>
        <taxon>Bacillati</taxon>
        <taxon>Bacillota</taxon>
        <taxon>Bacilli</taxon>
        <taxon>Lactobacillales</taxon>
        <taxon>Lactobacillaceae</taxon>
        <taxon>Pediococcus</taxon>
        <taxon>Pediococcus acidilactici group</taxon>
    </lineage>
</organism>
<dbReference type="PANTHER" id="PTHR11067:SF9">
    <property type="entry name" value="INOSINE TRIPHOSPHATE PYROPHOSPHATASE"/>
    <property type="match status" value="1"/>
</dbReference>
<dbReference type="SUPFAM" id="SSF52972">
    <property type="entry name" value="ITPase-like"/>
    <property type="match status" value="1"/>
</dbReference>
<proteinExistence type="inferred from homology"/>
<evidence type="ECO:0000256" key="1">
    <source>
        <dbReference type="ARBA" id="ARBA00008023"/>
    </source>
</evidence>
<dbReference type="Gene3D" id="3.90.950.10">
    <property type="match status" value="1"/>
</dbReference>
<dbReference type="GO" id="GO:0009143">
    <property type="term" value="P:nucleoside triphosphate catabolic process"/>
    <property type="evidence" value="ECO:0007669"/>
    <property type="project" value="InterPro"/>
</dbReference>
<evidence type="ECO:0000313" key="4">
    <source>
        <dbReference type="Proteomes" id="UP001280897"/>
    </source>
</evidence>
<dbReference type="Pfam" id="PF01725">
    <property type="entry name" value="Ham1p_like"/>
    <property type="match status" value="1"/>
</dbReference>
<dbReference type="RefSeq" id="WP_008840938.1">
    <property type="nucleotide sequence ID" value="NZ_CP050079.1"/>
</dbReference>
<dbReference type="InterPro" id="IPR029001">
    <property type="entry name" value="ITPase-like_fam"/>
</dbReference>
<protein>
    <submittedName>
        <fullName evidence="3">Non-canonical purine NTP pyrophosphatase</fullName>
        <ecNumber evidence="3">3.6.1.-</ecNumber>
    </submittedName>
</protein>
<dbReference type="Proteomes" id="UP001280897">
    <property type="component" value="Unassembled WGS sequence"/>
</dbReference>
<dbReference type="EC" id="3.6.1.-" evidence="3"/>
<gene>
    <name evidence="3" type="ORF">R0G89_01415</name>
</gene>
<keyword evidence="2 3" id="KW-0378">Hydrolase</keyword>
<name>A0AAW8YF80_PEDAC</name>
<comment type="similarity">
    <text evidence="1">Belongs to the HAM1 NTPase family.</text>
</comment>
<accession>A0AAW8YF80</accession>
<comment type="caution">
    <text evidence="3">The sequence shown here is derived from an EMBL/GenBank/DDBJ whole genome shotgun (WGS) entry which is preliminary data.</text>
</comment>
<sequence length="198" mass="22019">MFPMPTNFIIASNNRNKTRELIQIFEWFGQQAISYQSLLGRVDFPKEGTISYSENALTKANWIAQKLPGKWIVADDTGMMLEACPQSLGITTSRDLHMDQTTDSALNQQILKMVANQSRAVTMQSTLVAVNQPHVLKATGKFVGQISAEPRGNNGKSFDLILEVPGKNATLAELPNDEKIPLLHRTKAVQNLLDSYFI</sequence>
<reference evidence="3" key="2">
    <citation type="submission" date="2023-10" db="EMBL/GenBank/DDBJ databases">
        <authorList>
            <person name="Khurajog B."/>
        </authorList>
    </citation>
    <scope>NUCLEOTIDE SEQUENCE</scope>
    <source>
        <strain evidence="3">BF9</strain>
    </source>
</reference>
<dbReference type="GO" id="GO:0047429">
    <property type="term" value="F:nucleoside triphosphate diphosphatase activity"/>
    <property type="evidence" value="ECO:0007669"/>
    <property type="project" value="InterPro"/>
</dbReference>
<dbReference type="AlphaFoldDB" id="A0AAW8YF80"/>